<organism evidence="1 2">
    <name type="scientific">Symbiodinium natans</name>
    <dbReference type="NCBI Taxonomy" id="878477"/>
    <lineage>
        <taxon>Eukaryota</taxon>
        <taxon>Sar</taxon>
        <taxon>Alveolata</taxon>
        <taxon>Dinophyceae</taxon>
        <taxon>Suessiales</taxon>
        <taxon>Symbiodiniaceae</taxon>
        <taxon>Symbiodinium</taxon>
    </lineage>
</organism>
<dbReference type="OrthoDB" id="408100at2759"/>
<accession>A0A812TYU2</accession>
<comment type="caution">
    <text evidence="1">The sequence shown here is derived from an EMBL/GenBank/DDBJ whole genome shotgun (WGS) entry which is preliminary data.</text>
</comment>
<dbReference type="Proteomes" id="UP000604046">
    <property type="component" value="Unassembled WGS sequence"/>
</dbReference>
<dbReference type="AlphaFoldDB" id="A0A812TYU2"/>
<gene>
    <name evidence="1" type="ORF">SNAT2548_LOCUS30566</name>
</gene>
<protein>
    <submittedName>
        <fullName evidence="1">Uncharacterized protein</fullName>
    </submittedName>
</protein>
<keyword evidence="2" id="KW-1185">Reference proteome</keyword>
<name>A0A812TYU2_9DINO</name>
<evidence type="ECO:0000313" key="1">
    <source>
        <dbReference type="EMBL" id="CAE7544828.1"/>
    </source>
</evidence>
<sequence>MASVAKLHAEVGLSRRRRVLASVEGEGVGPSSFVQCEVKAEGTAGWDEAAWGIVEKLLEKDVRKGQILSIDAHSDGASPMMSAHYAKGLPDDGPLKLDFFGRAGITDSWAQIYRKASEDARGKDVISMTGSCEAGGTSAFYVFYNVESPANHTKVEYIECRAGSWNGAAKGLIKMLSEAGVKDGQLINIDAHNNGPNEAAMFSAFFCRGRLPRGDLKLTYASLNSAVPWEEMYGGMAKSVEVVQKDNLVGITGSCNMNKRVMYAFWQISAQSGAVEYLECRANSWNAAADGIIKKLKEAGVRRGQVLNIDAHNNGEDEKAIFSAHYLRSLQDRGELDIGYAAENSSSGWDYFYKAASAHAEGKDVISMTGSINTSDRSVFYVFFNTGSEGDAGVDNVQYVESRAGSWNAAAEGILKKLKENGVQSGQILSIDAHNNGRNQAAIFSAHYSTTLPAFGKPRLRYRCQNTTASWDHQYTTASWQMASVRKAPDQFVSLTACCNAGGRSVTYLFTDHSVSSGCRNPDSLEDTEWFEHRASSWNAAADGIIAKLLEEDVCKGQVLSIDAHNNGENTAAIFSAHVCRNLPSKGTLNIGYEAQNSGKSFTEFYKQASADANGKDVISMTGSCNTHDRAVFYIFFNKDSHSDLEEVEFVEASHRTWSGAAQGIVKALEEQGVQSGQILGINAMVEKAYLGTPTFSAHYSKKLPAKGKLRLRWADLNSQAPWAHFYDNAIDTCNGLGRKQFLSCTASASSPDSSVMYVWYQDSKSGSYESDLPLKSWSLEGVWQLQAKSGKTVFVDLNSLTDVTLLGEGVRGSWSDCSSDFSTSHPRFSAKWSVTSEGAAARAGEVQGWFDGPKRFSYASTPAMTDESSVGAGFALKLLNPASVDEKCARTIDLEELQQEGPASMPEDPSSWAISLRQLQHLRARMRQEGFFEGRQRFVYFDPGAMDFEVDDAVVSKVGDKAKALGVEVGWRAYGIDFSLFCQEALSERSVDGKAHWVIFRDTAGTFDPDMYQVNLSYVKPLTRGLDISLALLYNRREGGRKATVFISHAWAESFLYFLAVLETGIGMQQPLSLDDYAWICTFGVNQNMTAEDISGAIASPSDSPFARVLQSVSEVAVIFNDRINLYSRVWCVYEAFVALEQGKLVRCLGLPTKWRDAVQEILVHPEHEWVKGIDNFCERHKMNVLDATASVVEDKIAILQALQGQEEQVNDRTNCLQEWALKDIIVGQFSGLMEKAATSGTNEPELLAP</sequence>
<reference evidence="1" key="1">
    <citation type="submission" date="2021-02" db="EMBL/GenBank/DDBJ databases">
        <authorList>
            <person name="Dougan E. K."/>
            <person name="Rhodes N."/>
            <person name="Thang M."/>
            <person name="Chan C."/>
        </authorList>
    </citation>
    <scope>NUCLEOTIDE SEQUENCE</scope>
</reference>
<proteinExistence type="predicted"/>
<evidence type="ECO:0000313" key="2">
    <source>
        <dbReference type="Proteomes" id="UP000604046"/>
    </source>
</evidence>
<dbReference type="EMBL" id="CAJNDS010002612">
    <property type="protein sequence ID" value="CAE7544828.1"/>
    <property type="molecule type" value="Genomic_DNA"/>
</dbReference>